<evidence type="ECO:0000256" key="1">
    <source>
        <dbReference type="PROSITE-ProRule" id="PRU00285"/>
    </source>
</evidence>
<dbReference type="SUPFAM" id="SSF49764">
    <property type="entry name" value="HSP20-like chaperones"/>
    <property type="match status" value="1"/>
</dbReference>
<dbReference type="EMBL" id="FNCN01000010">
    <property type="protein sequence ID" value="SDG99665.1"/>
    <property type="molecule type" value="Genomic_DNA"/>
</dbReference>
<dbReference type="Pfam" id="PF00011">
    <property type="entry name" value="HSP20"/>
    <property type="match status" value="1"/>
</dbReference>
<reference evidence="4 5" key="1">
    <citation type="submission" date="2016-10" db="EMBL/GenBank/DDBJ databases">
        <authorList>
            <person name="de Groot N.N."/>
        </authorList>
    </citation>
    <scope>NUCLEOTIDE SEQUENCE [LARGE SCALE GENOMIC DNA]</scope>
    <source>
        <strain evidence="4 5">CPCC 201354</strain>
    </source>
</reference>
<dbReference type="InterPro" id="IPR002068">
    <property type="entry name" value="A-crystallin/Hsp20_dom"/>
</dbReference>
<sequence length="154" mass="17100">MSMLQPRRGAHGAYRLSPMREFEDVYDHLGRLMSAALGETAMSAMAELPWSPLGDISETEDSYIIDIDLPGVAKDQINVELNERELSVTGEMTEKERGRRHHRTRHTGRFEYRVILPGEVDTQGVSAQLDDGVLMITAPKAAAAKPRHVEISSG</sequence>
<dbReference type="PANTHER" id="PTHR11527">
    <property type="entry name" value="HEAT-SHOCK PROTEIN 20 FAMILY MEMBER"/>
    <property type="match status" value="1"/>
</dbReference>
<protein>
    <submittedName>
        <fullName evidence="4">HSP20 family protein</fullName>
    </submittedName>
</protein>
<feature type="domain" description="SHSP" evidence="3">
    <location>
        <begin position="44"/>
        <end position="154"/>
    </location>
</feature>
<dbReference type="STRING" id="504805.SAMN05421505_11055"/>
<dbReference type="OrthoDB" id="9809760at2"/>
<dbReference type="CDD" id="cd06464">
    <property type="entry name" value="ACD_sHsps-like"/>
    <property type="match status" value="1"/>
</dbReference>
<evidence type="ECO:0000313" key="5">
    <source>
        <dbReference type="Proteomes" id="UP000198923"/>
    </source>
</evidence>
<proteinExistence type="inferred from homology"/>
<evidence type="ECO:0000256" key="2">
    <source>
        <dbReference type="RuleBase" id="RU003616"/>
    </source>
</evidence>
<dbReference type="InterPro" id="IPR031107">
    <property type="entry name" value="Small_HSP"/>
</dbReference>
<comment type="similarity">
    <text evidence="1 2">Belongs to the small heat shock protein (HSP20) family.</text>
</comment>
<evidence type="ECO:0000313" key="4">
    <source>
        <dbReference type="EMBL" id="SDG99665.1"/>
    </source>
</evidence>
<evidence type="ECO:0000259" key="3">
    <source>
        <dbReference type="PROSITE" id="PS01031"/>
    </source>
</evidence>
<dbReference type="InterPro" id="IPR008978">
    <property type="entry name" value="HSP20-like_chaperone"/>
</dbReference>
<accession>A0A1G7YTH0</accession>
<keyword evidence="5" id="KW-1185">Reference proteome</keyword>
<dbReference type="Proteomes" id="UP000198923">
    <property type="component" value="Unassembled WGS sequence"/>
</dbReference>
<organism evidence="4 5">
    <name type="scientific">Sinosporangium album</name>
    <dbReference type="NCBI Taxonomy" id="504805"/>
    <lineage>
        <taxon>Bacteria</taxon>
        <taxon>Bacillati</taxon>
        <taxon>Actinomycetota</taxon>
        <taxon>Actinomycetes</taxon>
        <taxon>Streptosporangiales</taxon>
        <taxon>Streptosporangiaceae</taxon>
        <taxon>Sinosporangium</taxon>
    </lineage>
</organism>
<gene>
    <name evidence="4" type="ORF">SAMN05421505_11055</name>
</gene>
<dbReference type="PROSITE" id="PS01031">
    <property type="entry name" value="SHSP"/>
    <property type="match status" value="1"/>
</dbReference>
<dbReference type="Gene3D" id="2.60.40.790">
    <property type="match status" value="1"/>
</dbReference>
<dbReference type="AlphaFoldDB" id="A0A1G7YTH0"/>
<name>A0A1G7YTH0_9ACTN</name>